<dbReference type="PROSITE" id="PS51257">
    <property type="entry name" value="PROKAR_LIPOPROTEIN"/>
    <property type="match status" value="1"/>
</dbReference>
<keyword evidence="2" id="KW-1185">Reference proteome</keyword>
<name>A0ABP9HV54_9ACTN</name>
<evidence type="ECO:0000313" key="1">
    <source>
        <dbReference type="EMBL" id="GAA4978936.1"/>
    </source>
</evidence>
<dbReference type="InterPro" id="IPR049978">
    <property type="entry name" value="SCO6880-like"/>
</dbReference>
<dbReference type="NCBIfam" id="NF042935">
    <property type="entry name" value="SCO6880_fam"/>
    <property type="match status" value="1"/>
</dbReference>
<reference evidence="2" key="1">
    <citation type="journal article" date="2019" name="Int. J. Syst. Evol. Microbiol.">
        <title>The Global Catalogue of Microorganisms (GCM) 10K type strain sequencing project: providing services to taxonomists for standard genome sequencing and annotation.</title>
        <authorList>
            <consortium name="The Broad Institute Genomics Platform"/>
            <consortium name="The Broad Institute Genome Sequencing Center for Infectious Disease"/>
            <person name="Wu L."/>
            <person name="Ma J."/>
        </authorList>
    </citation>
    <scope>NUCLEOTIDE SEQUENCE [LARGE SCALE GENOMIC DNA]</scope>
    <source>
        <strain evidence="2">JCM 17986</strain>
    </source>
</reference>
<gene>
    <name evidence="1" type="ORF">GCM10023205_54130</name>
</gene>
<proteinExistence type="predicted"/>
<dbReference type="Proteomes" id="UP001500466">
    <property type="component" value="Unassembled WGS sequence"/>
</dbReference>
<sequence length="311" mass="33481">MRDFSDAYGAPFALISNPTTAQHSVVLSCSADASLVDPVQVDTWVAYWGQWLAGLAYEPGLVSASVSIESAPDTGERLRKEVLGNIDPSAPDLARAVLNQVMYDYPLGSAEITSRVVLTYAEREYGARGGVADMAAEIGTRLPGLAGGLGMTGAGPAEPMTAGELAEMVRVVYDPEVGVLVDQAHDGADFALRWDEAGAIAAQEGWDHYRHDGAFSITWSMTDAPRGKVFSTVLSRMVALQPDIVRKRVTLLYRPHSPSESARLVERDHKDALFRARQARIAQARDSVDLRAADQSAREEATGAGLVRFCC</sequence>
<protein>
    <submittedName>
        <fullName evidence="1">Uncharacterized protein</fullName>
    </submittedName>
</protein>
<accession>A0ABP9HV54</accession>
<dbReference type="RefSeq" id="WP_345678299.1">
    <property type="nucleotide sequence ID" value="NZ_BAABHS010000020.1"/>
</dbReference>
<comment type="caution">
    <text evidence="1">The sequence shown here is derived from an EMBL/GenBank/DDBJ whole genome shotgun (WGS) entry which is preliminary data.</text>
</comment>
<evidence type="ECO:0000313" key="2">
    <source>
        <dbReference type="Proteomes" id="UP001500466"/>
    </source>
</evidence>
<dbReference type="EMBL" id="BAABHS010000020">
    <property type="protein sequence ID" value="GAA4978936.1"/>
    <property type="molecule type" value="Genomic_DNA"/>
</dbReference>
<organism evidence="1 2">
    <name type="scientific">Yinghuangia aomiensis</name>
    <dbReference type="NCBI Taxonomy" id="676205"/>
    <lineage>
        <taxon>Bacteria</taxon>
        <taxon>Bacillati</taxon>
        <taxon>Actinomycetota</taxon>
        <taxon>Actinomycetes</taxon>
        <taxon>Kitasatosporales</taxon>
        <taxon>Streptomycetaceae</taxon>
        <taxon>Yinghuangia</taxon>
    </lineage>
</organism>